<evidence type="ECO:0000313" key="1">
    <source>
        <dbReference type="EMBL" id="KIH51865.1"/>
    </source>
</evidence>
<organism evidence="1 2">
    <name type="scientific">Ancylostoma duodenale</name>
    <dbReference type="NCBI Taxonomy" id="51022"/>
    <lineage>
        <taxon>Eukaryota</taxon>
        <taxon>Metazoa</taxon>
        <taxon>Ecdysozoa</taxon>
        <taxon>Nematoda</taxon>
        <taxon>Chromadorea</taxon>
        <taxon>Rhabditida</taxon>
        <taxon>Rhabditina</taxon>
        <taxon>Rhabditomorpha</taxon>
        <taxon>Strongyloidea</taxon>
        <taxon>Ancylostomatidae</taxon>
        <taxon>Ancylostomatinae</taxon>
        <taxon>Ancylostoma</taxon>
    </lineage>
</organism>
<sequence length="102" mass="12054">MFILVTPDVMEERVIITDSRGVTKKWLKRSQMLEAMQLMELLVHRIYNFFAEYHGYQPGFRYKRSTNSTAAVYLCQIDSYFSLFSGKAPDQSLIRIKSFPFR</sequence>
<keyword evidence="2" id="KW-1185">Reference proteome</keyword>
<dbReference type="EMBL" id="KN745202">
    <property type="protein sequence ID" value="KIH51865.1"/>
    <property type="molecule type" value="Genomic_DNA"/>
</dbReference>
<name>A0A0C2FTH2_9BILA</name>
<evidence type="ECO:0000313" key="2">
    <source>
        <dbReference type="Proteomes" id="UP000054047"/>
    </source>
</evidence>
<protein>
    <submittedName>
        <fullName evidence="1">Uncharacterized protein</fullName>
    </submittedName>
</protein>
<proteinExistence type="predicted"/>
<dbReference type="Proteomes" id="UP000054047">
    <property type="component" value="Unassembled WGS sequence"/>
</dbReference>
<reference evidence="1 2" key="1">
    <citation type="submission" date="2013-12" db="EMBL/GenBank/DDBJ databases">
        <title>Draft genome of the parsitic nematode Ancylostoma duodenale.</title>
        <authorList>
            <person name="Mitreva M."/>
        </authorList>
    </citation>
    <scope>NUCLEOTIDE SEQUENCE [LARGE SCALE GENOMIC DNA]</scope>
    <source>
        <strain evidence="1 2">Zhejiang</strain>
    </source>
</reference>
<dbReference type="AlphaFoldDB" id="A0A0C2FTH2"/>
<accession>A0A0C2FTH2</accession>
<gene>
    <name evidence="1" type="ORF">ANCDUO_18040</name>
</gene>